<dbReference type="Proteomes" id="UP001382455">
    <property type="component" value="Unassembled WGS sequence"/>
</dbReference>
<gene>
    <name evidence="10" type="ORF">WAE96_10460</name>
</gene>
<feature type="domain" description="ABC transporter" evidence="9">
    <location>
        <begin position="4"/>
        <end position="236"/>
    </location>
</feature>
<evidence type="ECO:0000256" key="4">
    <source>
        <dbReference type="ARBA" id="ARBA00022741"/>
    </source>
</evidence>
<proteinExistence type="predicted"/>
<dbReference type="InterPro" id="IPR027417">
    <property type="entry name" value="P-loop_NTPase"/>
</dbReference>
<dbReference type="InterPro" id="IPR003439">
    <property type="entry name" value="ABC_transporter-like_ATP-bd"/>
</dbReference>
<evidence type="ECO:0000259" key="9">
    <source>
        <dbReference type="PROSITE" id="PS50893"/>
    </source>
</evidence>
<dbReference type="InterPro" id="IPR050093">
    <property type="entry name" value="ABC_SmlMolc_Importer"/>
</dbReference>
<dbReference type="PROSITE" id="PS50893">
    <property type="entry name" value="ABC_TRANSPORTER_2"/>
    <property type="match status" value="1"/>
</dbReference>
<dbReference type="PANTHER" id="PTHR42781:SF4">
    <property type="entry name" value="SPERMIDINE_PUTRESCINE IMPORT ATP-BINDING PROTEIN POTA"/>
    <property type="match status" value="1"/>
</dbReference>
<evidence type="ECO:0000256" key="1">
    <source>
        <dbReference type="ARBA" id="ARBA00022448"/>
    </source>
</evidence>
<dbReference type="SMART" id="SM00382">
    <property type="entry name" value="AAA"/>
    <property type="match status" value="1"/>
</dbReference>
<evidence type="ECO:0000256" key="2">
    <source>
        <dbReference type="ARBA" id="ARBA00022475"/>
    </source>
</evidence>
<name>A0ABU8ET85_9GAMM</name>
<dbReference type="PROSITE" id="PS00211">
    <property type="entry name" value="ABC_TRANSPORTER_1"/>
    <property type="match status" value="1"/>
</dbReference>
<protein>
    <submittedName>
        <fullName evidence="10">ABC transporter ATP-binding protein</fullName>
    </submittedName>
</protein>
<keyword evidence="2" id="KW-1003">Cell membrane</keyword>
<evidence type="ECO:0000256" key="6">
    <source>
        <dbReference type="ARBA" id="ARBA00023004"/>
    </source>
</evidence>
<keyword evidence="7" id="KW-0406">Ion transport</keyword>
<dbReference type="InterPro" id="IPR003593">
    <property type="entry name" value="AAA+_ATPase"/>
</dbReference>
<comment type="caution">
    <text evidence="10">The sequence shown here is derived from an EMBL/GenBank/DDBJ whole genome shotgun (WGS) entry which is preliminary data.</text>
</comment>
<evidence type="ECO:0000256" key="5">
    <source>
        <dbReference type="ARBA" id="ARBA00022840"/>
    </source>
</evidence>
<dbReference type="EMBL" id="JBAWKS010000001">
    <property type="protein sequence ID" value="MEI4550086.1"/>
    <property type="molecule type" value="Genomic_DNA"/>
</dbReference>
<dbReference type="InterPro" id="IPR017871">
    <property type="entry name" value="ABC_transporter-like_CS"/>
</dbReference>
<evidence type="ECO:0000313" key="11">
    <source>
        <dbReference type="Proteomes" id="UP001382455"/>
    </source>
</evidence>
<keyword evidence="11" id="KW-1185">Reference proteome</keyword>
<evidence type="ECO:0000256" key="7">
    <source>
        <dbReference type="ARBA" id="ARBA00023065"/>
    </source>
</evidence>
<dbReference type="GO" id="GO:0005524">
    <property type="term" value="F:ATP binding"/>
    <property type="evidence" value="ECO:0007669"/>
    <property type="project" value="UniProtKB-KW"/>
</dbReference>
<dbReference type="SUPFAM" id="SSF52540">
    <property type="entry name" value="P-loop containing nucleoside triphosphate hydrolases"/>
    <property type="match status" value="1"/>
</dbReference>
<accession>A0ABU8ET85</accession>
<keyword evidence="1" id="KW-0813">Transport</keyword>
<evidence type="ECO:0000313" key="10">
    <source>
        <dbReference type="EMBL" id="MEI4550086.1"/>
    </source>
</evidence>
<keyword evidence="3" id="KW-0410">Iron transport</keyword>
<keyword evidence="8" id="KW-0472">Membrane</keyword>
<keyword evidence="6" id="KW-0408">Iron</keyword>
<reference evidence="10 11" key="1">
    <citation type="submission" date="2023-12" db="EMBL/GenBank/DDBJ databases">
        <title>Friends and Foes: Symbiotic and Algicidal bacterial influence on Karenia brevis blooms.</title>
        <authorList>
            <person name="Fei C."/>
            <person name="Mohamed A.R."/>
            <person name="Booker A."/>
            <person name="Arshad M."/>
            <person name="Klass S."/>
            <person name="Ahn S."/>
            <person name="Gilbert P.M."/>
            <person name="Heil C.A."/>
            <person name="Martinez J.M."/>
            <person name="Amin S.A."/>
        </authorList>
    </citation>
    <scope>NUCLEOTIDE SEQUENCE [LARGE SCALE GENOMIC DNA]</scope>
    <source>
        <strain evidence="10 11">CE15</strain>
    </source>
</reference>
<keyword evidence="5 10" id="KW-0067">ATP-binding</keyword>
<sequence>MSNLSINNLEYSYNGKPILKDLSLQVKDNEIVCLLGASGCGKTTTLKAIAGLLKPSKGDISIAQVAVNGDSLYVPPQERNIGMMFQDYALFPHLTVEQNIAFGLHKESSSVRNERVKEMLSLIKLEAFAERYPHQLSGGQQQRVAIARALAYKPSLLLLDEPFSNIDHQVRFQLIDDIRRIIKDQQVSAIFVTHSKEEAFAFADKLAIMEEGKIAQLGTAEALYRKPATKGVAAFLSAGIFIDAEAKSSTEFKTEFGTITSLEPVTNDQDEVSGKGCIYLKPQYLTLSENEQGVGEFVASRFVGNRYLCRVKLGQQELEIPCTQHQRYAYGQRLAIDVRPHLVNYFAYTNNN</sequence>
<dbReference type="Gene3D" id="3.40.50.300">
    <property type="entry name" value="P-loop containing nucleotide triphosphate hydrolases"/>
    <property type="match status" value="1"/>
</dbReference>
<dbReference type="PANTHER" id="PTHR42781">
    <property type="entry name" value="SPERMIDINE/PUTRESCINE IMPORT ATP-BINDING PROTEIN POTA"/>
    <property type="match status" value="1"/>
</dbReference>
<evidence type="ECO:0000256" key="3">
    <source>
        <dbReference type="ARBA" id="ARBA00022496"/>
    </source>
</evidence>
<dbReference type="Pfam" id="PF00005">
    <property type="entry name" value="ABC_tran"/>
    <property type="match status" value="1"/>
</dbReference>
<keyword evidence="4" id="KW-0547">Nucleotide-binding</keyword>
<organism evidence="10 11">
    <name type="scientific">Pseudoalteromonas spongiae</name>
    <dbReference type="NCBI Taxonomy" id="298657"/>
    <lineage>
        <taxon>Bacteria</taxon>
        <taxon>Pseudomonadati</taxon>
        <taxon>Pseudomonadota</taxon>
        <taxon>Gammaproteobacteria</taxon>
        <taxon>Alteromonadales</taxon>
        <taxon>Pseudoalteromonadaceae</taxon>
        <taxon>Pseudoalteromonas</taxon>
    </lineage>
</organism>
<dbReference type="InterPro" id="IPR015853">
    <property type="entry name" value="ABC_transpr_FbpC"/>
</dbReference>
<evidence type="ECO:0000256" key="8">
    <source>
        <dbReference type="ARBA" id="ARBA00023136"/>
    </source>
</evidence>
<dbReference type="CDD" id="cd03259">
    <property type="entry name" value="ABC_Carb_Solutes_like"/>
    <property type="match status" value="1"/>
</dbReference>
<dbReference type="RefSeq" id="WP_336435400.1">
    <property type="nucleotide sequence ID" value="NZ_JBAWKS010000001.1"/>
</dbReference>